<dbReference type="GO" id="GO:0140098">
    <property type="term" value="F:catalytic activity, acting on RNA"/>
    <property type="evidence" value="ECO:0007669"/>
    <property type="project" value="UniProtKB-ARBA"/>
</dbReference>
<dbReference type="CDD" id="cd02869">
    <property type="entry name" value="PseudoU_synth_RluA_like"/>
    <property type="match status" value="1"/>
</dbReference>
<dbReference type="PANTHER" id="PTHR21600">
    <property type="entry name" value="MITOCHONDRIAL RNA PSEUDOURIDINE SYNTHASE"/>
    <property type="match status" value="1"/>
</dbReference>
<sequence length="263" mass="29987">MKISHQLTQEDQGVLAIDLLSRLTNLPKLRLKDAMSKGAVWLKRKKQLRLRRIKEPLKVGDVLSIYYDDSLLSLALPEGIRCLEQNRFYSVWFKPAGVMSQGTQFGDHLSLLRYVETTTQRPVFLIHRLDRETQGLMLIAHQPKGAAALTSLFTEHKIRKIYRAEVLGKVDSKGQITFPLDEKPACTLYECIAYDAALDISHVKVELQTGRTHQIRRHFDMIGHPVMGDPRYGKGNKNTEGLKLTASELVFTCPFTNEVKHYS</sequence>
<dbReference type="GO" id="GO:0009982">
    <property type="term" value="F:pseudouridine synthase activity"/>
    <property type="evidence" value="ECO:0007669"/>
    <property type="project" value="InterPro"/>
</dbReference>
<dbReference type="InterPro" id="IPR020103">
    <property type="entry name" value="PsdUridine_synth_cat_dom_sf"/>
</dbReference>
<comment type="similarity">
    <text evidence="1">Belongs to the pseudouridine synthase RluA family.</text>
</comment>
<dbReference type="AlphaFoldDB" id="A0A364NS79"/>
<evidence type="ECO:0000313" key="4">
    <source>
        <dbReference type="Proteomes" id="UP000250744"/>
    </source>
</evidence>
<dbReference type="Pfam" id="PF00849">
    <property type="entry name" value="PseudoU_synth_2"/>
    <property type="match status" value="1"/>
</dbReference>
<name>A0A364NS79_9GAMM</name>
<dbReference type="GO" id="GO:0003723">
    <property type="term" value="F:RNA binding"/>
    <property type="evidence" value="ECO:0007669"/>
    <property type="project" value="InterPro"/>
</dbReference>
<dbReference type="InterPro" id="IPR006145">
    <property type="entry name" value="PsdUridine_synth_RsuA/RluA"/>
</dbReference>
<gene>
    <name evidence="3" type="ORF">DN062_01490</name>
</gene>
<organism evidence="3 4">
    <name type="scientific">Nitrincola tibetensis</name>
    <dbReference type="NCBI Taxonomy" id="2219697"/>
    <lineage>
        <taxon>Bacteria</taxon>
        <taxon>Pseudomonadati</taxon>
        <taxon>Pseudomonadota</taxon>
        <taxon>Gammaproteobacteria</taxon>
        <taxon>Oceanospirillales</taxon>
        <taxon>Oceanospirillaceae</taxon>
        <taxon>Nitrincola</taxon>
    </lineage>
</organism>
<dbReference type="SUPFAM" id="SSF55120">
    <property type="entry name" value="Pseudouridine synthase"/>
    <property type="match status" value="1"/>
</dbReference>
<dbReference type="InterPro" id="IPR050188">
    <property type="entry name" value="RluA_PseudoU_synthase"/>
</dbReference>
<protein>
    <submittedName>
        <fullName evidence="3">RNA pseudouridine synthase</fullName>
    </submittedName>
</protein>
<evidence type="ECO:0000313" key="3">
    <source>
        <dbReference type="EMBL" id="RAU19941.1"/>
    </source>
</evidence>
<evidence type="ECO:0000259" key="2">
    <source>
        <dbReference type="Pfam" id="PF00849"/>
    </source>
</evidence>
<feature type="domain" description="Pseudouridine synthase RsuA/RluA-like" evidence="2">
    <location>
        <begin position="89"/>
        <end position="219"/>
    </location>
</feature>
<dbReference type="EMBL" id="QKRX01000001">
    <property type="protein sequence ID" value="RAU19941.1"/>
    <property type="molecule type" value="Genomic_DNA"/>
</dbReference>
<proteinExistence type="inferred from homology"/>
<dbReference type="Gene3D" id="3.30.2350.10">
    <property type="entry name" value="Pseudouridine synthase"/>
    <property type="match status" value="1"/>
</dbReference>
<comment type="caution">
    <text evidence="3">The sequence shown here is derived from an EMBL/GenBank/DDBJ whole genome shotgun (WGS) entry which is preliminary data.</text>
</comment>
<reference evidence="3 4" key="1">
    <citation type="submission" date="2018-06" db="EMBL/GenBank/DDBJ databases">
        <title>Nitrincola tibetense sp. nov., isolated from Lake XuguoCo on Tibetan Plateau.</title>
        <authorList>
            <person name="Xing P."/>
        </authorList>
    </citation>
    <scope>NUCLEOTIDE SEQUENCE [LARGE SCALE GENOMIC DNA]</scope>
    <source>
        <strain evidence="4">xg18</strain>
    </source>
</reference>
<dbReference type="GO" id="GO:0000455">
    <property type="term" value="P:enzyme-directed rRNA pseudouridine synthesis"/>
    <property type="evidence" value="ECO:0007669"/>
    <property type="project" value="TreeGrafter"/>
</dbReference>
<keyword evidence="4" id="KW-1185">Reference proteome</keyword>
<evidence type="ECO:0000256" key="1">
    <source>
        <dbReference type="ARBA" id="ARBA00010876"/>
    </source>
</evidence>
<accession>A0A364NS79</accession>
<dbReference type="OrthoDB" id="9807829at2"/>
<dbReference type="PANTHER" id="PTHR21600:SF87">
    <property type="entry name" value="RNA PSEUDOURIDYLATE SYNTHASE DOMAIN-CONTAINING PROTEIN 1"/>
    <property type="match status" value="1"/>
</dbReference>
<dbReference type="Proteomes" id="UP000250744">
    <property type="component" value="Unassembled WGS sequence"/>
</dbReference>